<dbReference type="Proteomes" id="UP000015453">
    <property type="component" value="Unassembled WGS sequence"/>
</dbReference>
<accession>S8DYV6</accession>
<feature type="domain" description="Exocyst complex subunit Exo70 C-terminal" evidence="5">
    <location>
        <begin position="215"/>
        <end position="584"/>
    </location>
</feature>
<evidence type="ECO:0000256" key="3">
    <source>
        <dbReference type="RuleBase" id="RU365026"/>
    </source>
</evidence>
<proteinExistence type="inferred from homology"/>
<dbReference type="InterPro" id="IPR016159">
    <property type="entry name" value="Cullin_repeat-like_dom_sf"/>
</dbReference>
<comment type="function">
    <text evidence="3">Component of the exocyst complex.</text>
</comment>
<dbReference type="Gene3D" id="1.20.1280.170">
    <property type="entry name" value="Exocyst complex component Exo70"/>
    <property type="match status" value="1"/>
</dbReference>
<dbReference type="InterPro" id="IPR046364">
    <property type="entry name" value="Exo70_C"/>
</dbReference>
<organism evidence="6 7">
    <name type="scientific">Genlisea aurea</name>
    <dbReference type="NCBI Taxonomy" id="192259"/>
    <lineage>
        <taxon>Eukaryota</taxon>
        <taxon>Viridiplantae</taxon>
        <taxon>Streptophyta</taxon>
        <taxon>Embryophyta</taxon>
        <taxon>Tracheophyta</taxon>
        <taxon>Spermatophyta</taxon>
        <taxon>Magnoliopsida</taxon>
        <taxon>eudicotyledons</taxon>
        <taxon>Gunneridae</taxon>
        <taxon>Pentapetalae</taxon>
        <taxon>asterids</taxon>
        <taxon>lamiids</taxon>
        <taxon>Lamiales</taxon>
        <taxon>Lentibulariaceae</taxon>
        <taxon>Genlisea</taxon>
    </lineage>
</organism>
<evidence type="ECO:0000313" key="7">
    <source>
        <dbReference type="Proteomes" id="UP000015453"/>
    </source>
</evidence>
<dbReference type="Pfam" id="PF03081">
    <property type="entry name" value="Exo70_C"/>
    <property type="match status" value="1"/>
</dbReference>
<comment type="caution">
    <text evidence="6">The sequence shown here is derived from an EMBL/GenBank/DDBJ whole genome shotgun (WGS) entry which is preliminary data.</text>
</comment>
<feature type="region of interest" description="Disordered" evidence="4">
    <location>
        <begin position="377"/>
        <end position="400"/>
    </location>
</feature>
<evidence type="ECO:0000259" key="5">
    <source>
        <dbReference type="Pfam" id="PF03081"/>
    </source>
</evidence>
<dbReference type="PANTHER" id="PTHR12542">
    <property type="entry name" value="EXOCYST COMPLEX PROTEIN EXO70"/>
    <property type="match status" value="1"/>
</dbReference>
<evidence type="ECO:0000256" key="1">
    <source>
        <dbReference type="ARBA" id="ARBA00006756"/>
    </source>
</evidence>
<dbReference type="GO" id="GO:0006887">
    <property type="term" value="P:exocytosis"/>
    <property type="evidence" value="ECO:0007669"/>
    <property type="project" value="UniProtKB-KW"/>
</dbReference>
<feature type="non-terminal residue" evidence="6">
    <location>
        <position position="1"/>
    </location>
</feature>
<keyword evidence="3" id="KW-0268">Exocytosis</keyword>
<keyword evidence="3" id="KW-0653">Protein transport</keyword>
<dbReference type="OrthoDB" id="1922221at2759"/>
<feature type="region of interest" description="Disordered" evidence="4">
    <location>
        <begin position="128"/>
        <end position="147"/>
    </location>
</feature>
<evidence type="ECO:0000256" key="2">
    <source>
        <dbReference type="ARBA" id="ARBA00022448"/>
    </source>
</evidence>
<gene>
    <name evidence="6" type="ORF">M569_06277</name>
</gene>
<dbReference type="PANTHER" id="PTHR12542:SF176">
    <property type="entry name" value="EXOCYST SUBUNIT EXO70 FAMILY PROTEIN"/>
    <property type="match status" value="1"/>
</dbReference>
<dbReference type="SUPFAM" id="SSF74788">
    <property type="entry name" value="Cullin repeat-like"/>
    <property type="match status" value="1"/>
</dbReference>
<reference evidence="6 7" key="1">
    <citation type="journal article" date="2013" name="BMC Genomics">
        <title>The miniature genome of a carnivorous plant Genlisea aurea contains a low number of genes and short non-coding sequences.</title>
        <authorList>
            <person name="Leushkin E.V."/>
            <person name="Sutormin R.A."/>
            <person name="Nabieva E.R."/>
            <person name="Penin A.A."/>
            <person name="Kondrashov A.S."/>
            <person name="Logacheva M.D."/>
        </authorList>
    </citation>
    <scope>NUCLEOTIDE SEQUENCE [LARGE SCALE GENOMIC DNA]</scope>
</reference>
<keyword evidence="2 3" id="KW-0813">Transport</keyword>
<name>S8DYV6_9LAMI</name>
<dbReference type="EMBL" id="AUSU01002586">
    <property type="protein sequence ID" value="EPS68488.1"/>
    <property type="molecule type" value="Genomic_DNA"/>
</dbReference>
<evidence type="ECO:0000256" key="4">
    <source>
        <dbReference type="SAM" id="MobiDB-lite"/>
    </source>
</evidence>
<protein>
    <recommendedName>
        <fullName evidence="3">Exocyst subunit Exo70 family protein</fullName>
    </recommendedName>
</protein>
<dbReference type="GO" id="GO:0005546">
    <property type="term" value="F:phosphatidylinositol-4,5-bisphosphate binding"/>
    <property type="evidence" value="ECO:0007669"/>
    <property type="project" value="InterPro"/>
</dbReference>
<dbReference type="InterPro" id="IPR004140">
    <property type="entry name" value="Exo70"/>
</dbReference>
<comment type="similarity">
    <text evidence="1 3">Belongs to the EXO70 family.</text>
</comment>
<dbReference type="GO" id="GO:0000145">
    <property type="term" value="C:exocyst"/>
    <property type="evidence" value="ECO:0007669"/>
    <property type="project" value="InterPro"/>
</dbReference>
<sequence length="599" mass="67807">SSSDEDKISDDVDRFIDAILAIEDKSSGIGAVPDCVDHFSKIVEAKIATFSSGKLDSGIMESVRRVSRLENALSQFPNVTPALNQASVAVQRAMAILEEEFRVLIDDSGPEISGVVHKFASFDSKDRTEDADRCSSQRDANSGNYLPYSPETVSKMREIASTMISAGYETECCQVYYISRRNAIRNQATKLEINASLNMEDVARMPWESLEVEISKWMNAVKTCSETIFPAERSLAESVFAEHQQIGSNLLNKLIRLVVIQLLNFVEATTMAKRSAEKLFKFLDIYEALENLIHSIGGERCSDDLASEIMEAGDRIGESAASIFCDLENSIKSDTARTPVPGGAVHPLTRYVMNYLKYACEYTVALEKILANKKPPIQSIPSSSHHDVEKESESPRNFETMDQTTPFSIQVVTVMDLLDGNLEKKSRLYRDPSLRYIFLMNNGRYILQKVKGSPEVREVMGDTWCRRRSTVVRQYHKNYQRETWNRVLQCLNHDGLLVNGKISKPLLKERFKIFTATFEEIHRSQTAWVVSDEQLQSELRISVSSVLIPAYRSFVGRFRQYFDRAKQVDKYIKYQPEDIEALIEGLFEGNTASMGRKRT</sequence>
<evidence type="ECO:0000313" key="6">
    <source>
        <dbReference type="EMBL" id="EPS68488.1"/>
    </source>
</evidence>
<feature type="compositionally biased region" description="Basic and acidic residues" evidence="4">
    <location>
        <begin position="384"/>
        <end position="396"/>
    </location>
</feature>
<keyword evidence="7" id="KW-1185">Reference proteome</keyword>
<dbReference type="GO" id="GO:0015031">
    <property type="term" value="P:protein transport"/>
    <property type="evidence" value="ECO:0007669"/>
    <property type="project" value="UniProtKB-KW"/>
</dbReference>
<dbReference type="AlphaFoldDB" id="S8DYV6"/>